<feature type="signal peptide" evidence="2">
    <location>
        <begin position="1"/>
        <end position="24"/>
    </location>
</feature>
<dbReference type="EMBL" id="WTYV01000002">
    <property type="protein sequence ID" value="MXO71670.1"/>
    <property type="molecule type" value="Genomic_DNA"/>
</dbReference>
<evidence type="ECO:0000256" key="2">
    <source>
        <dbReference type="SAM" id="SignalP"/>
    </source>
</evidence>
<dbReference type="AlphaFoldDB" id="A0A844YXI5"/>
<feature type="transmembrane region" description="Helical" evidence="1">
    <location>
        <begin position="48"/>
        <end position="66"/>
    </location>
</feature>
<keyword evidence="2" id="KW-0732">Signal</keyword>
<proteinExistence type="predicted"/>
<keyword evidence="4" id="KW-1185">Reference proteome</keyword>
<reference evidence="3 4" key="1">
    <citation type="submission" date="2019-12" db="EMBL/GenBank/DDBJ databases">
        <title>Genomic-based taxomic classification of the family Erythrobacteraceae.</title>
        <authorList>
            <person name="Xu L."/>
        </authorList>
    </citation>
    <scope>NUCLEOTIDE SEQUENCE [LARGE SCALE GENOMIC DNA]</scope>
    <source>
        <strain evidence="3 4">M0322</strain>
    </source>
</reference>
<feature type="chain" id="PRO_5032785389" description="Ferrochelatase" evidence="2">
    <location>
        <begin position="25"/>
        <end position="78"/>
    </location>
</feature>
<keyword evidence="1" id="KW-0812">Transmembrane</keyword>
<evidence type="ECO:0008006" key="5">
    <source>
        <dbReference type="Google" id="ProtNLM"/>
    </source>
</evidence>
<evidence type="ECO:0000256" key="1">
    <source>
        <dbReference type="SAM" id="Phobius"/>
    </source>
</evidence>
<dbReference type="Proteomes" id="UP000466966">
    <property type="component" value="Unassembled WGS sequence"/>
</dbReference>
<keyword evidence="1" id="KW-0472">Membrane</keyword>
<keyword evidence="1" id="KW-1133">Transmembrane helix</keyword>
<evidence type="ECO:0000313" key="3">
    <source>
        <dbReference type="EMBL" id="MXO71670.1"/>
    </source>
</evidence>
<dbReference type="RefSeq" id="WP_160771562.1">
    <property type="nucleotide sequence ID" value="NZ_WTYV01000002.1"/>
</dbReference>
<accession>A0A844YXI5</accession>
<comment type="caution">
    <text evidence="3">The sequence shown here is derived from an EMBL/GenBank/DDBJ whole genome shotgun (WGS) entry which is preliminary data.</text>
</comment>
<name>A0A844YXI5_9SPHN</name>
<evidence type="ECO:0000313" key="4">
    <source>
        <dbReference type="Proteomes" id="UP000466966"/>
    </source>
</evidence>
<protein>
    <recommendedName>
        <fullName evidence="5">Ferrochelatase</fullName>
    </recommendedName>
</protein>
<sequence length="78" mass="7675">MIKKIIATTAVAGAVTLSSVAATAAPIAFESGDRSASPVAESEAAMSEALLVVLFVILGGGIIYLIEDGSGNTLPASP</sequence>
<organism evidence="3 4">
    <name type="scientific">Alteraurantiacibacter buctensis</name>
    <dbReference type="NCBI Taxonomy" id="1503981"/>
    <lineage>
        <taxon>Bacteria</taxon>
        <taxon>Pseudomonadati</taxon>
        <taxon>Pseudomonadota</taxon>
        <taxon>Alphaproteobacteria</taxon>
        <taxon>Sphingomonadales</taxon>
        <taxon>Erythrobacteraceae</taxon>
        <taxon>Alteraurantiacibacter</taxon>
    </lineage>
</organism>
<gene>
    <name evidence="3" type="ORF">GRI99_08450</name>
</gene>